<dbReference type="InterPro" id="IPR010520">
    <property type="entry name" value="FrsA-like"/>
</dbReference>
<dbReference type="PANTHER" id="PTHR22946:SF12">
    <property type="entry name" value="CONIDIAL PIGMENT BIOSYNTHESIS PROTEIN AYG1 (AFU_ORTHOLOGUE AFUA_2G17550)"/>
    <property type="match status" value="1"/>
</dbReference>
<gene>
    <name evidence="3" type="ORF">GCM10009836_50540</name>
</gene>
<dbReference type="EMBL" id="BAAAQK010000019">
    <property type="protein sequence ID" value="GAA1864115.1"/>
    <property type="molecule type" value="Genomic_DNA"/>
</dbReference>
<accession>A0ABN2NDL4</accession>
<protein>
    <submittedName>
        <fullName evidence="3">Alpha/beta fold hydrolase</fullName>
    </submittedName>
</protein>
<sequence>MFSYFPGNYAWSTSVNLALMAGGTIGDIHRWLAPLRDSGSTDVFEWGKAWSAMGHQQEGLAEIDVRAGHLTTAGTRLLRASVYHATGQRQIPPGPVKSESYAAMLQAFADAVEHTPLPVERIHVDSPDGMLPGYLIPATSRLDETGRAPVVIVFGGLDMTKELLYAIIGRTFAERGITCLVIDTPGVGEPLRIRGVPARPDSEVPARAIIDDLETREGIDASRVAVMGLSLGGYYAARAAAYEKRISACVAWAGIWDWGTTWRRRWETGAAYHVPWFQLPWALGEQTMEGALERVSRFSLVDVWPEVAQPLLIVHGEDDQQIPLADAARAFEAAGSADKELRVFTASDGGAEHIQTDDPDPARQLIADWLAQRLVVAPRTRMRAYGIAGR</sequence>
<dbReference type="InterPro" id="IPR029058">
    <property type="entry name" value="AB_hydrolase_fold"/>
</dbReference>
<name>A0ABN2NDL4_9PSEU</name>
<keyword evidence="2 3" id="KW-0378">Hydrolase</keyword>
<comment type="similarity">
    <text evidence="1">Belongs to the AB hydrolase superfamily.</text>
</comment>
<dbReference type="Gene3D" id="1.20.1440.110">
    <property type="entry name" value="acylaminoacyl peptidase"/>
    <property type="match status" value="1"/>
</dbReference>
<dbReference type="Pfam" id="PF06500">
    <property type="entry name" value="FrsA-like"/>
    <property type="match status" value="1"/>
</dbReference>
<dbReference type="Gene3D" id="3.40.50.1820">
    <property type="entry name" value="alpha/beta hydrolase"/>
    <property type="match status" value="1"/>
</dbReference>
<dbReference type="RefSeq" id="WP_344421961.1">
    <property type="nucleotide sequence ID" value="NZ_BAAAQK010000019.1"/>
</dbReference>
<comment type="caution">
    <text evidence="3">The sequence shown here is derived from an EMBL/GenBank/DDBJ whole genome shotgun (WGS) entry which is preliminary data.</text>
</comment>
<evidence type="ECO:0000256" key="2">
    <source>
        <dbReference type="ARBA" id="ARBA00022801"/>
    </source>
</evidence>
<proteinExistence type="inferred from homology"/>
<dbReference type="GO" id="GO:0016787">
    <property type="term" value="F:hydrolase activity"/>
    <property type="evidence" value="ECO:0007669"/>
    <property type="project" value="UniProtKB-KW"/>
</dbReference>
<keyword evidence="4" id="KW-1185">Reference proteome</keyword>
<dbReference type="Proteomes" id="UP001500449">
    <property type="component" value="Unassembled WGS sequence"/>
</dbReference>
<dbReference type="InterPro" id="IPR050261">
    <property type="entry name" value="FrsA_esterase"/>
</dbReference>
<organism evidence="3 4">
    <name type="scientific">Pseudonocardia ailaonensis</name>
    <dbReference type="NCBI Taxonomy" id="367279"/>
    <lineage>
        <taxon>Bacteria</taxon>
        <taxon>Bacillati</taxon>
        <taxon>Actinomycetota</taxon>
        <taxon>Actinomycetes</taxon>
        <taxon>Pseudonocardiales</taxon>
        <taxon>Pseudonocardiaceae</taxon>
        <taxon>Pseudonocardia</taxon>
    </lineage>
</organism>
<reference evidence="3 4" key="1">
    <citation type="journal article" date="2019" name="Int. J. Syst. Evol. Microbiol.">
        <title>The Global Catalogue of Microorganisms (GCM) 10K type strain sequencing project: providing services to taxonomists for standard genome sequencing and annotation.</title>
        <authorList>
            <consortium name="The Broad Institute Genomics Platform"/>
            <consortium name="The Broad Institute Genome Sequencing Center for Infectious Disease"/>
            <person name="Wu L."/>
            <person name="Ma J."/>
        </authorList>
    </citation>
    <scope>NUCLEOTIDE SEQUENCE [LARGE SCALE GENOMIC DNA]</scope>
    <source>
        <strain evidence="3 4">JCM 16009</strain>
    </source>
</reference>
<dbReference type="PANTHER" id="PTHR22946">
    <property type="entry name" value="DIENELACTONE HYDROLASE DOMAIN-CONTAINING PROTEIN-RELATED"/>
    <property type="match status" value="1"/>
</dbReference>
<evidence type="ECO:0000313" key="3">
    <source>
        <dbReference type="EMBL" id="GAA1864115.1"/>
    </source>
</evidence>
<dbReference type="SUPFAM" id="SSF53474">
    <property type="entry name" value="alpha/beta-Hydrolases"/>
    <property type="match status" value="1"/>
</dbReference>
<evidence type="ECO:0000313" key="4">
    <source>
        <dbReference type="Proteomes" id="UP001500449"/>
    </source>
</evidence>
<evidence type="ECO:0000256" key="1">
    <source>
        <dbReference type="ARBA" id="ARBA00008645"/>
    </source>
</evidence>